<protein>
    <submittedName>
        <fullName evidence="2">Uncharacterized protein</fullName>
    </submittedName>
</protein>
<evidence type="ECO:0000313" key="3">
    <source>
        <dbReference type="Proteomes" id="UP000325780"/>
    </source>
</evidence>
<gene>
    <name evidence="2" type="ORF">BDV25DRAFT_48722</name>
</gene>
<keyword evidence="3" id="KW-1185">Reference proteome</keyword>
<organism evidence="2 3">
    <name type="scientific">Aspergillus avenaceus</name>
    <dbReference type="NCBI Taxonomy" id="36643"/>
    <lineage>
        <taxon>Eukaryota</taxon>
        <taxon>Fungi</taxon>
        <taxon>Dikarya</taxon>
        <taxon>Ascomycota</taxon>
        <taxon>Pezizomycotina</taxon>
        <taxon>Eurotiomycetes</taxon>
        <taxon>Eurotiomycetidae</taxon>
        <taxon>Eurotiales</taxon>
        <taxon>Aspergillaceae</taxon>
        <taxon>Aspergillus</taxon>
        <taxon>Aspergillus subgen. Circumdati</taxon>
    </lineage>
</organism>
<name>A0A5N6TJM0_ASPAV</name>
<dbReference type="EMBL" id="ML742255">
    <property type="protein sequence ID" value="KAE8146553.1"/>
    <property type="molecule type" value="Genomic_DNA"/>
</dbReference>
<evidence type="ECO:0000256" key="1">
    <source>
        <dbReference type="SAM" id="MobiDB-lite"/>
    </source>
</evidence>
<accession>A0A5N6TJM0</accession>
<feature type="region of interest" description="Disordered" evidence="1">
    <location>
        <begin position="1"/>
        <end position="67"/>
    </location>
</feature>
<feature type="compositionally biased region" description="Polar residues" evidence="1">
    <location>
        <begin position="28"/>
        <end position="38"/>
    </location>
</feature>
<dbReference type="AlphaFoldDB" id="A0A5N6TJM0"/>
<dbReference type="OrthoDB" id="5424391at2759"/>
<feature type="region of interest" description="Disordered" evidence="1">
    <location>
        <begin position="380"/>
        <end position="413"/>
    </location>
</feature>
<reference evidence="2 3" key="1">
    <citation type="submission" date="2019-04" db="EMBL/GenBank/DDBJ databases">
        <title>Friends and foes A comparative genomics study of 23 Aspergillus species from section Flavi.</title>
        <authorList>
            <consortium name="DOE Joint Genome Institute"/>
            <person name="Kjaerbolling I."/>
            <person name="Vesth T."/>
            <person name="Frisvad J.C."/>
            <person name="Nybo J.L."/>
            <person name="Theobald S."/>
            <person name="Kildgaard S."/>
            <person name="Isbrandt T."/>
            <person name="Kuo A."/>
            <person name="Sato A."/>
            <person name="Lyhne E.K."/>
            <person name="Kogle M.E."/>
            <person name="Wiebenga A."/>
            <person name="Kun R.S."/>
            <person name="Lubbers R.J."/>
            <person name="Makela M.R."/>
            <person name="Barry K."/>
            <person name="Chovatia M."/>
            <person name="Clum A."/>
            <person name="Daum C."/>
            <person name="Haridas S."/>
            <person name="He G."/>
            <person name="LaButti K."/>
            <person name="Lipzen A."/>
            <person name="Mondo S."/>
            <person name="Riley R."/>
            <person name="Salamov A."/>
            <person name="Simmons B.A."/>
            <person name="Magnuson J.K."/>
            <person name="Henrissat B."/>
            <person name="Mortensen U.H."/>
            <person name="Larsen T.O."/>
            <person name="Devries R.P."/>
            <person name="Grigoriev I.V."/>
            <person name="Machida M."/>
            <person name="Baker S.E."/>
            <person name="Andersen M.R."/>
        </authorList>
    </citation>
    <scope>NUCLEOTIDE SEQUENCE [LARGE SCALE GENOMIC DNA]</scope>
    <source>
        <strain evidence="2 3">IBT 18842</strain>
    </source>
</reference>
<dbReference type="Proteomes" id="UP000325780">
    <property type="component" value="Unassembled WGS sequence"/>
</dbReference>
<evidence type="ECO:0000313" key="2">
    <source>
        <dbReference type="EMBL" id="KAE8146553.1"/>
    </source>
</evidence>
<sequence length="413" mass="46477">MKGTSSLSLKAWSKIHPPLPRTSRESEQLLQALTSSFRRQLDKEYPTHASSDQDESKNHAPANPDSSVHAANQHFFSILDNPLFRVTPLGTTEKAGASQKQKELSVAPMKRFDELVASGSVTIGRIHNSLQLQMMSASLYTGHEFVQVMRESRAASRILHWWFASSPSERKKLFKSWKGIPCLMKSIVAEGLQEKALMWLSMLADYNLGGRGGEIPENVGRRLFTRILTELMEAETLHGQPATAIHCYLQAYTTQMSKGDGCIDPSWIPMFLPASKRLCETILHRSSLKLDQSLYNEFSDVISTLFPKSFLHATVALRHPTNPDPALFLRFVDEWQAGRVDLMDTNRDIFVRAGFRALRILTDQNKSRDALYLARFLQQQQRERADGESTSKTGNGTSEEENDLLSRPDLAVA</sequence>
<proteinExistence type="predicted"/>